<proteinExistence type="predicted"/>
<reference evidence="2 3" key="1">
    <citation type="journal article" date="2014" name="Genome Announc.">
        <title>Genome Sequence and Methylome of Soil Bacterium Gemmatirosa kalamazoonensis KBS708T, a Member of the Rarely Cultivated Gemmatimonadetes Phylum.</title>
        <authorList>
            <person name="Debruyn J.M."/>
            <person name="Radosevich M."/>
            <person name="Wommack K.E."/>
            <person name="Polson S.W."/>
            <person name="Hauser L.J."/>
            <person name="Fawaz M.N."/>
            <person name="Korlach J."/>
            <person name="Tsai Y.C."/>
        </authorList>
    </citation>
    <scope>NUCLEOTIDE SEQUENCE [LARGE SCALE GENOMIC DNA]</scope>
    <source>
        <strain evidence="2 3">KBS708</strain>
    </source>
</reference>
<dbReference type="STRING" id="861299.J421_3459"/>
<dbReference type="Proteomes" id="UP000019151">
    <property type="component" value="Chromosome"/>
</dbReference>
<keyword evidence="3" id="KW-1185">Reference proteome</keyword>
<keyword evidence="2" id="KW-0269">Exonuclease</keyword>
<organism evidence="2 3">
    <name type="scientific">Gemmatirosa kalamazoonensis</name>
    <dbReference type="NCBI Taxonomy" id="861299"/>
    <lineage>
        <taxon>Bacteria</taxon>
        <taxon>Pseudomonadati</taxon>
        <taxon>Gemmatimonadota</taxon>
        <taxon>Gemmatimonadia</taxon>
        <taxon>Gemmatimonadales</taxon>
        <taxon>Gemmatimonadaceae</taxon>
        <taxon>Gemmatirosa</taxon>
    </lineage>
</organism>
<dbReference type="GO" id="GO:0004527">
    <property type="term" value="F:exonuclease activity"/>
    <property type="evidence" value="ECO:0007669"/>
    <property type="project" value="UniProtKB-KW"/>
</dbReference>
<dbReference type="KEGG" id="gba:J421_3459"/>
<dbReference type="HOGENOM" id="CLU_2649292_0_0_0"/>
<evidence type="ECO:0000313" key="2">
    <source>
        <dbReference type="EMBL" id="AHG90996.1"/>
    </source>
</evidence>
<evidence type="ECO:0000259" key="1">
    <source>
        <dbReference type="Pfam" id="PF17768"/>
    </source>
</evidence>
<evidence type="ECO:0000313" key="3">
    <source>
        <dbReference type="Proteomes" id="UP000019151"/>
    </source>
</evidence>
<accession>W0RJN9</accession>
<feature type="domain" description="RecJ OB" evidence="1">
    <location>
        <begin position="5"/>
        <end position="69"/>
    </location>
</feature>
<dbReference type="AlphaFoldDB" id="W0RJN9"/>
<sequence length="76" mass="8383">MKLAARPRFVGEDGLRLRFDTTTGPADAIGWGLASRAPLLEGVERVDVAYRLERDEYRGESRLQARLLDVAPAAKA</sequence>
<dbReference type="eggNOG" id="COG0608">
    <property type="taxonomic scope" value="Bacteria"/>
</dbReference>
<dbReference type="InParanoid" id="W0RJN9"/>
<protein>
    <submittedName>
        <fullName evidence="2">Single-stranded-DNA-specific exonuclease</fullName>
    </submittedName>
</protein>
<keyword evidence="2" id="KW-0378">Hydrolase</keyword>
<dbReference type="InterPro" id="IPR041122">
    <property type="entry name" value="RecJ_OB"/>
</dbReference>
<gene>
    <name evidence="2" type="ORF">J421_3459</name>
</gene>
<dbReference type="Gene3D" id="2.40.50.460">
    <property type="match status" value="1"/>
</dbReference>
<name>W0RJN9_9BACT</name>
<dbReference type="Pfam" id="PF17768">
    <property type="entry name" value="RecJ_OB"/>
    <property type="match status" value="1"/>
</dbReference>
<dbReference type="EMBL" id="CP007128">
    <property type="protein sequence ID" value="AHG90996.1"/>
    <property type="molecule type" value="Genomic_DNA"/>
</dbReference>
<keyword evidence="2" id="KW-0540">Nuclease</keyword>